<reference evidence="2" key="1">
    <citation type="journal article" date="2021" name="Front. Microbiol.">
        <title>Comprehensive Comparative Genomics and Phenotyping of Methylobacterium Species.</title>
        <authorList>
            <person name="Alessa O."/>
            <person name="Ogura Y."/>
            <person name="Fujitani Y."/>
            <person name="Takami H."/>
            <person name="Hayashi T."/>
            <person name="Sahin N."/>
            <person name="Tani A."/>
        </authorList>
    </citation>
    <scope>NUCLEOTIDE SEQUENCE</scope>
    <source>
        <strain evidence="2">DSM 23632</strain>
    </source>
</reference>
<gene>
    <name evidence="2" type="ORF">MPOCJGCO_2553</name>
</gene>
<dbReference type="InterPro" id="IPR021252">
    <property type="entry name" value="DUF2794"/>
</dbReference>
<reference evidence="2" key="2">
    <citation type="submission" date="2021-08" db="EMBL/GenBank/DDBJ databases">
        <authorList>
            <person name="Tani A."/>
            <person name="Ola A."/>
            <person name="Ogura Y."/>
            <person name="Katsura K."/>
            <person name="Hayashi T."/>
        </authorList>
    </citation>
    <scope>NUCLEOTIDE SEQUENCE</scope>
    <source>
        <strain evidence="2">DSM 23632</strain>
    </source>
</reference>
<accession>A0ABQ4U0Y6</accession>
<dbReference type="RefSeq" id="WP_238183049.1">
    <property type="nucleotide sequence ID" value="NZ_BPRB01000135.1"/>
</dbReference>
<dbReference type="Proteomes" id="UP001055057">
    <property type="component" value="Unassembled WGS sequence"/>
</dbReference>
<sequence>MSERMGADPRPEDATARVVPFPAQSSAPQIAFDRHELRTIFNLYGRRVAEGEWRDYALDFRRDKAVFSIYRRTSEMPLYRIEKDPKLARRQGAYAVIAAGGLVLKRGTDLARVLAVLEKPLRAV</sequence>
<feature type="region of interest" description="Disordered" evidence="1">
    <location>
        <begin position="1"/>
        <end position="22"/>
    </location>
</feature>
<evidence type="ECO:0000256" key="1">
    <source>
        <dbReference type="SAM" id="MobiDB-lite"/>
    </source>
</evidence>
<evidence type="ECO:0000313" key="3">
    <source>
        <dbReference type="Proteomes" id="UP001055057"/>
    </source>
</evidence>
<evidence type="ECO:0000313" key="2">
    <source>
        <dbReference type="EMBL" id="GJE60441.1"/>
    </source>
</evidence>
<dbReference type="EMBL" id="BPRB01000135">
    <property type="protein sequence ID" value="GJE60441.1"/>
    <property type="molecule type" value="Genomic_DNA"/>
</dbReference>
<name>A0ABQ4U0Y6_9HYPH</name>
<proteinExistence type="predicted"/>
<keyword evidence="3" id="KW-1185">Reference proteome</keyword>
<comment type="caution">
    <text evidence="2">The sequence shown here is derived from an EMBL/GenBank/DDBJ whole genome shotgun (WGS) entry which is preliminary data.</text>
</comment>
<feature type="compositionally biased region" description="Basic and acidic residues" evidence="1">
    <location>
        <begin position="1"/>
        <end position="15"/>
    </location>
</feature>
<dbReference type="Pfam" id="PF10984">
    <property type="entry name" value="DUF2794"/>
    <property type="match status" value="1"/>
</dbReference>
<organism evidence="2 3">
    <name type="scientific">Methylobacterium trifolii</name>
    <dbReference type="NCBI Taxonomy" id="1003092"/>
    <lineage>
        <taxon>Bacteria</taxon>
        <taxon>Pseudomonadati</taxon>
        <taxon>Pseudomonadota</taxon>
        <taxon>Alphaproteobacteria</taxon>
        <taxon>Hyphomicrobiales</taxon>
        <taxon>Methylobacteriaceae</taxon>
        <taxon>Methylobacterium</taxon>
    </lineage>
</organism>
<protein>
    <recommendedName>
        <fullName evidence="4">DUF2794 domain-containing protein</fullName>
    </recommendedName>
</protein>
<evidence type="ECO:0008006" key="4">
    <source>
        <dbReference type="Google" id="ProtNLM"/>
    </source>
</evidence>